<organism evidence="1 2">
    <name type="scientific">Rhizopogon vesiculosus</name>
    <dbReference type="NCBI Taxonomy" id="180088"/>
    <lineage>
        <taxon>Eukaryota</taxon>
        <taxon>Fungi</taxon>
        <taxon>Dikarya</taxon>
        <taxon>Basidiomycota</taxon>
        <taxon>Agaricomycotina</taxon>
        <taxon>Agaricomycetes</taxon>
        <taxon>Agaricomycetidae</taxon>
        <taxon>Boletales</taxon>
        <taxon>Suillineae</taxon>
        <taxon>Rhizopogonaceae</taxon>
        <taxon>Rhizopogon</taxon>
    </lineage>
</organism>
<keyword evidence="2" id="KW-1185">Reference proteome</keyword>
<comment type="caution">
    <text evidence="1">The sequence shown here is derived from an EMBL/GenBank/DDBJ whole genome shotgun (WGS) entry which is preliminary data.</text>
</comment>
<sequence length="100" mass="11131">MLFKAGKARDGYFTNENILAHAEKAMDILSRDYANEDHVFVFDNATTHLKRADDALSARKMPKGQSKTWGVTVAIKDVTGKPIMDAKGKQVKECIRMTDG</sequence>
<protein>
    <submittedName>
        <fullName evidence="1">Uncharacterized protein</fullName>
    </submittedName>
</protein>
<reference evidence="1 2" key="1">
    <citation type="submission" date="2016-03" db="EMBL/GenBank/DDBJ databases">
        <title>Comparative genomics of the ectomycorrhizal sister species Rhizopogon vinicolor and Rhizopogon vesiculosus (Basidiomycota: Boletales) reveals a divergence of the mating type B locus.</title>
        <authorList>
            <person name="Mujic A.B."/>
            <person name="Kuo A."/>
            <person name="Tritt A."/>
            <person name="Lipzen A."/>
            <person name="Chen C."/>
            <person name="Johnson J."/>
            <person name="Sharma A."/>
            <person name="Barry K."/>
            <person name="Grigoriev I.V."/>
            <person name="Spatafora J.W."/>
        </authorList>
    </citation>
    <scope>NUCLEOTIDE SEQUENCE [LARGE SCALE GENOMIC DNA]</scope>
    <source>
        <strain evidence="1 2">AM-OR11-056</strain>
    </source>
</reference>
<dbReference type="OrthoDB" id="10039611at2759"/>
<dbReference type="Proteomes" id="UP000183567">
    <property type="component" value="Unassembled WGS sequence"/>
</dbReference>
<name>A0A1J8Q9Z8_9AGAM</name>
<dbReference type="AlphaFoldDB" id="A0A1J8Q9Z8"/>
<accession>A0A1J8Q9Z8</accession>
<proteinExistence type="predicted"/>
<evidence type="ECO:0000313" key="1">
    <source>
        <dbReference type="EMBL" id="OJA17495.1"/>
    </source>
</evidence>
<evidence type="ECO:0000313" key="2">
    <source>
        <dbReference type="Proteomes" id="UP000183567"/>
    </source>
</evidence>
<dbReference type="EMBL" id="LVVM01001987">
    <property type="protein sequence ID" value="OJA17495.1"/>
    <property type="molecule type" value="Genomic_DNA"/>
</dbReference>
<gene>
    <name evidence="1" type="ORF">AZE42_13838</name>
</gene>